<keyword evidence="1" id="KW-0175">Coiled coil</keyword>
<feature type="coiled-coil region" evidence="1">
    <location>
        <begin position="227"/>
        <end position="254"/>
    </location>
</feature>
<evidence type="ECO:0000256" key="1">
    <source>
        <dbReference type="SAM" id="Coils"/>
    </source>
</evidence>
<comment type="caution">
    <text evidence="5">The sequence shown here is derived from an EMBL/GenBank/DDBJ whole genome shotgun (WGS) entry which is preliminary data.</text>
</comment>
<sequence length="327" mass="34066">MSTPTLHDDRVEKMRMSVMHRVDLDVTRRGRRARTALGLSVAGVLVVGLGGYAVSSIGGTSTSEVSATSDRSDSSAGGKAAAPEAQLDAQNGAANLKQSETAAKQEAPAADRQVITTGSASVTVSRPRTTVQQLSTWIESIGGRVDDRSESGTGDDASASVTVRVPSTRVTATLDRLATYGRVDDASLQNTDVTAQTVDLDARVDALQVSIDRLTAILAGATSSKDVIAAERALTDRQEQLESLQAQRKDLADQVSLSTLTITFAQKPTASSVEPGGFAGGLRDGWNGLVSTVNAVVEVAGVLLPWALVVAGVLLVVRLVTRRRGSS</sequence>
<organism evidence="5 6">
    <name type="scientific">Aeromicrobium fastidiosum</name>
    <dbReference type="NCBI Taxonomy" id="52699"/>
    <lineage>
        <taxon>Bacteria</taxon>
        <taxon>Bacillati</taxon>
        <taxon>Actinomycetota</taxon>
        <taxon>Actinomycetes</taxon>
        <taxon>Propionibacteriales</taxon>
        <taxon>Nocardioidaceae</taxon>
        <taxon>Aeromicrobium</taxon>
    </lineage>
</organism>
<feature type="transmembrane region" description="Helical" evidence="3">
    <location>
        <begin position="299"/>
        <end position="321"/>
    </location>
</feature>
<keyword evidence="6" id="KW-1185">Reference proteome</keyword>
<keyword evidence="3" id="KW-0472">Membrane</keyword>
<dbReference type="OrthoDB" id="186919at2"/>
<keyword evidence="3" id="KW-1133">Transmembrane helix</keyword>
<evidence type="ECO:0000256" key="3">
    <source>
        <dbReference type="SAM" id="Phobius"/>
    </source>
</evidence>
<feature type="region of interest" description="Disordered" evidence="2">
    <location>
        <begin position="58"/>
        <end position="84"/>
    </location>
</feature>
<accession>A0A641AR39</accession>
<reference evidence="5" key="1">
    <citation type="submission" date="2019-09" db="EMBL/GenBank/DDBJ databases">
        <authorList>
            <person name="Li J."/>
        </authorList>
    </citation>
    <scope>NUCLEOTIDE SEQUENCE [LARGE SCALE GENOMIC DNA]</scope>
    <source>
        <strain evidence="5">NRBC 14897</strain>
    </source>
</reference>
<evidence type="ECO:0000259" key="4">
    <source>
        <dbReference type="Pfam" id="PF14257"/>
    </source>
</evidence>
<evidence type="ECO:0000313" key="6">
    <source>
        <dbReference type="Proteomes" id="UP001515100"/>
    </source>
</evidence>
<keyword evidence="3" id="KW-0812">Transmembrane</keyword>
<dbReference type="AlphaFoldDB" id="A0A641AR39"/>
<evidence type="ECO:0000313" key="5">
    <source>
        <dbReference type="EMBL" id="KAA1379673.1"/>
    </source>
</evidence>
<protein>
    <submittedName>
        <fullName evidence="5">DUF4349 domain-containing protein</fullName>
    </submittedName>
</protein>
<feature type="region of interest" description="Disordered" evidence="2">
    <location>
        <begin position="96"/>
        <end position="127"/>
    </location>
</feature>
<proteinExistence type="predicted"/>
<dbReference type="InterPro" id="IPR025645">
    <property type="entry name" value="DUF4349"/>
</dbReference>
<feature type="transmembrane region" description="Helical" evidence="3">
    <location>
        <begin position="36"/>
        <end position="54"/>
    </location>
</feature>
<evidence type="ECO:0000256" key="2">
    <source>
        <dbReference type="SAM" id="MobiDB-lite"/>
    </source>
</evidence>
<feature type="compositionally biased region" description="Polar residues" evidence="2">
    <location>
        <begin position="114"/>
        <end position="127"/>
    </location>
</feature>
<dbReference type="Pfam" id="PF14257">
    <property type="entry name" value="DUF4349"/>
    <property type="match status" value="1"/>
</dbReference>
<dbReference type="EMBL" id="SDPP02000001">
    <property type="protein sequence ID" value="KAA1379673.1"/>
    <property type="molecule type" value="Genomic_DNA"/>
</dbReference>
<dbReference type="RefSeq" id="WP_129179406.1">
    <property type="nucleotide sequence ID" value="NZ_JAGIOG010000001.1"/>
</dbReference>
<feature type="compositionally biased region" description="Polar residues" evidence="2">
    <location>
        <begin position="58"/>
        <end position="69"/>
    </location>
</feature>
<feature type="domain" description="DUF4349" evidence="4">
    <location>
        <begin position="112"/>
        <end position="317"/>
    </location>
</feature>
<name>A0A641AR39_9ACTN</name>
<dbReference type="Proteomes" id="UP001515100">
    <property type="component" value="Unassembled WGS sequence"/>
</dbReference>
<gene>
    <name evidence="5" type="ORF">ESP62_000135</name>
</gene>